<dbReference type="SUPFAM" id="SSF143243">
    <property type="entry name" value="Nqo5-like"/>
    <property type="match status" value="1"/>
</dbReference>
<comment type="subunit">
    <text evidence="3">NDH-1 is composed of 14 different subunits. Subunits NuoB, C, D, E, F, and G constitute the peripheral sector of the complex.</text>
</comment>
<dbReference type="Pfam" id="PF00329">
    <property type="entry name" value="Complex1_30kDa"/>
    <property type="match status" value="1"/>
</dbReference>
<keyword evidence="3" id="KW-0830">Ubiquinone</keyword>
<keyword evidence="2 3" id="KW-0813">Transport</keyword>
<evidence type="ECO:0000259" key="6">
    <source>
        <dbReference type="Pfam" id="PF00329"/>
    </source>
</evidence>
<protein>
    <recommendedName>
        <fullName evidence="3">NADH-quinone oxidoreductase subunit C</fullName>
        <ecNumber evidence="3">7.1.1.-</ecNumber>
    </recommendedName>
    <alternativeName>
        <fullName evidence="3">NADH dehydrogenase I subunit C</fullName>
    </alternativeName>
    <alternativeName>
        <fullName evidence="3">NDH-1 subunit C</fullName>
    </alternativeName>
</protein>
<keyword evidence="8" id="KW-1185">Reference proteome</keyword>
<name>A0A917MHH4_9HYPH</name>
<dbReference type="EC" id="7.1.1.-" evidence="3"/>
<comment type="subcellular location">
    <subcellularLocation>
        <location evidence="3">Cell membrane</location>
        <topology evidence="3">Peripheral membrane protein</topology>
        <orientation evidence="3">Cytoplasmic side</orientation>
    </subcellularLocation>
</comment>
<feature type="domain" description="NADH:ubiquinone oxidoreductase 30kDa subunit" evidence="6">
    <location>
        <begin position="37"/>
        <end position="157"/>
    </location>
</feature>
<evidence type="ECO:0000313" key="8">
    <source>
        <dbReference type="Proteomes" id="UP000603912"/>
    </source>
</evidence>
<dbReference type="Gene3D" id="3.30.460.80">
    <property type="entry name" value="NADH:ubiquinone oxidoreductase, 30kDa subunit"/>
    <property type="match status" value="1"/>
</dbReference>
<dbReference type="NCBIfam" id="NF004733">
    <property type="entry name" value="PRK06074.1-5"/>
    <property type="match status" value="1"/>
</dbReference>
<reference evidence="7" key="2">
    <citation type="submission" date="2020-09" db="EMBL/GenBank/DDBJ databases">
        <authorList>
            <person name="Sun Q."/>
            <person name="Zhou Y."/>
        </authorList>
    </citation>
    <scope>NUCLEOTIDE SEQUENCE</scope>
    <source>
        <strain evidence="7">CGMCC 1.12214</strain>
    </source>
</reference>
<evidence type="ECO:0000256" key="3">
    <source>
        <dbReference type="HAMAP-Rule" id="MF_01357"/>
    </source>
</evidence>
<dbReference type="GO" id="GO:0008137">
    <property type="term" value="F:NADH dehydrogenase (ubiquinone) activity"/>
    <property type="evidence" value="ECO:0007669"/>
    <property type="project" value="InterPro"/>
</dbReference>
<dbReference type="NCBIfam" id="NF004730">
    <property type="entry name" value="PRK06074.1-1"/>
    <property type="match status" value="1"/>
</dbReference>
<keyword evidence="3" id="KW-1003">Cell membrane</keyword>
<dbReference type="PROSITE" id="PS00542">
    <property type="entry name" value="COMPLEX1_30K"/>
    <property type="match status" value="1"/>
</dbReference>
<evidence type="ECO:0000313" key="7">
    <source>
        <dbReference type="EMBL" id="GGH20635.1"/>
    </source>
</evidence>
<comment type="similarity">
    <text evidence="1 3 4">Belongs to the complex I 30 kDa subunit family.</text>
</comment>
<dbReference type="Proteomes" id="UP000603912">
    <property type="component" value="Unassembled WGS sequence"/>
</dbReference>
<dbReference type="EMBL" id="BMES01000002">
    <property type="protein sequence ID" value="GGH20635.1"/>
    <property type="molecule type" value="Genomic_DNA"/>
</dbReference>
<dbReference type="GO" id="GO:0005886">
    <property type="term" value="C:plasma membrane"/>
    <property type="evidence" value="ECO:0007669"/>
    <property type="project" value="UniProtKB-SubCell"/>
</dbReference>
<evidence type="ECO:0000256" key="1">
    <source>
        <dbReference type="ARBA" id="ARBA00007569"/>
    </source>
</evidence>
<reference evidence="7" key="1">
    <citation type="journal article" date="2014" name="Int. J. Syst. Evol. Microbiol.">
        <title>Complete genome sequence of Corynebacterium casei LMG S-19264T (=DSM 44701T), isolated from a smear-ripened cheese.</title>
        <authorList>
            <consortium name="US DOE Joint Genome Institute (JGI-PGF)"/>
            <person name="Walter F."/>
            <person name="Albersmeier A."/>
            <person name="Kalinowski J."/>
            <person name="Ruckert C."/>
        </authorList>
    </citation>
    <scope>NUCLEOTIDE SEQUENCE</scope>
    <source>
        <strain evidence="7">CGMCC 1.12214</strain>
    </source>
</reference>
<dbReference type="InterPro" id="IPR001268">
    <property type="entry name" value="NADH_UbQ_OxRdtase_30kDa_su"/>
</dbReference>
<dbReference type="GO" id="GO:0050136">
    <property type="term" value="F:NADH dehydrogenase (quinone) (non-electrogenic) activity"/>
    <property type="evidence" value="ECO:0007669"/>
    <property type="project" value="UniProtKB-UniRule"/>
</dbReference>
<dbReference type="GO" id="GO:0048038">
    <property type="term" value="F:quinone binding"/>
    <property type="evidence" value="ECO:0007669"/>
    <property type="project" value="UniProtKB-KW"/>
</dbReference>
<accession>A0A917MHH4</accession>
<comment type="function">
    <text evidence="3">NDH-1 shuttles electrons from NADH, via FMN and iron-sulfur (Fe-S) centers, to quinones in the respiratory chain. The immediate electron acceptor for the enzyme in this species is believed to be ubiquinone. Couples the redox reaction to proton translocation (for every two electrons transferred, four hydrogen ions are translocated across the cytoplasmic membrane), and thus conserves the redox energy in a proton gradient.</text>
</comment>
<comment type="caution">
    <text evidence="7">The sequence shown here is derived from an EMBL/GenBank/DDBJ whole genome shotgun (WGS) entry which is preliminary data.</text>
</comment>
<comment type="catalytic activity">
    <reaction evidence="3 5">
        <text>a quinone + NADH + 5 H(+)(in) = a quinol + NAD(+) + 4 H(+)(out)</text>
        <dbReference type="Rhea" id="RHEA:57888"/>
        <dbReference type="ChEBI" id="CHEBI:15378"/>
        <dbReference type="ChEBI" id="CHEBI:24646"/>
        <dbReference type="ChEBI" id="CHEBI:57540"/>
        <dbReference type="ChEBI" id="CHEBI:57945"/>
        <dbReference type="ChEBI" id="CHEBI:132124"/>
    </reaction>
</comment>
<dbReference type="NCBIfam" id="TIGR01961">
    <property type="entry name" value="NuoC_fam"/>
    <property type="match status" value="1"/>
</dbReference>
<proteinExistence type="inferred from homology"/>
<dbReference type="PANTHER" id="PTHR10884">
    <property type="entry name" value="NADH DEHYDROGENASE UBIQUINONE IRON-SULFUR PROTEIN 3"/>
    <property type="match status" value="1"/>
</dbReference>
<dbReference type="PANTHER" id="PTHR10884:SF14">
    <property type="entry name" value="NADH DEHYDROGENASE [UBIQUINONE] IRON-SULFUR PROTEIN 3, MITOCHONDRIAL"/>
    <property type="match status" value="1"/>
</dbReference>
<gene>
    <name evidence="3 7" type="primary">nuoC</name>
    <name evidence="7" type="ORF">GCM10007036_24330</name>
</gene>
<keyword evidence="3 4" id="KW-1278">Translocase</keyword>
<sequence length="204" mass="23231">MPVHTDETLKQLGDAIQGALPGAVTGTSVSFGDLSIEAEASQIVSVLRRLREDPQFGFICFIDLCGVDYPAREKRFDVVYHLLSPRLNTRVRVKVQTDEVTPVPSTIEVFPASNWFEREAYDLYGILFSGHPDLRRILTDYGFEGHPLRKDFPTTGFVEVRWDEEQKRVVYEPVKLTQEFRSFDFLSPWEGADYVLPGDEKAKA</sequence>
<organism evidence="7 8">
    <name type="scientific">Alsobacter metallidurans</name>
    <dbReference type="NCBI Taxonomy" id="340221"/>
    <lineage>
        <taxon>Bacteria</taxon>
        <taxon>Pseudomonadati</taxon>
        <taxon>Pseudomonadota</taxon>
        <taxon>Alphaproteobacteria</taxon>
        <taxon>Hyphomicrobiales</taxon>
        <taxon>Alsobacteraceae</taxon>
        <taxon>Alsobacter</taxon>
    </lineage>
</organism>
<dbReference type="InterPro" id="IPR010218">
    <property type="entry name" value="NADH_DH_suC"/>
</dbReference>
<evidence type="ECO:0000256" key="5">
    <source>
        <dbReference type="RuleBase" id="RU003582"/>
    </source>
</evidence>
<keyword evidence="3" id="KW-0472">Membrane</keyword>
<dbReference type="HAMAP" id="MF_01357">
    <property type="entry name" value="NDH1_NuoC"/>
    <property type="match status" value="1"/>
</dbReference>
<evidence type="ECO:0000256" key="2">
    <source>
        <dbReference type="ARBA" id="ARBA00022448"/>
    </source>
</evidence>
<dbReference type="AlphaFoldDB" id="A0A917MHH4"/>
<keyword evidence="3 4" id="KW-0520">NAD</keyword>
<dbReference type="RefSeq" id="WP_188518039.1">
    <property type="nucleotide sequence ID" value="NZ_BMES01000002.1"/>
</dbReference>
<dbReference type="InterPro" id="IPR037232">
    <property type="entry name" value="NADH_quin_OxRdtase_su_C/D-like"/>
</dbReference>
<dbReference type="InterPro" id="IPR020396">
    <property type="entry name" value="NADH_UbQ_OxRdtase_CS"/>
</dbReference>
<evidence type="ECO:0000256" key="4">
    <source>
        <dbReference type="RuleBase" id="RU003456"/>
    </source>
</evidence>
<keyword evidence="3 5" id="KW-0874">Quinone</keyword>